<dbReference type="InterPro" id="IPR019734">
    <property type="entry name" value="TPR_rpt"/>
</dbReference>
<dbReference type="RefSeq" id="WP_113033624.1">
    <property type="nucleotide sequence ID" value="NZ_QMFB01000016.1"/>
</dbReference>
<dbReference type="OrthoDB" id="2370959at2"/>
<organism evidence="2 3">
    <name type="scientific">Paenibacillus contaminans</name>
    <dbReference type="NCBI Taxonomy" id="450362"/>
    <lineage>
        <taxon>Bacteria</taxon>
        <taxon>Bacillati</taxon>
        <taxon>Bacillota</taxon>
        <taxon>Bacilli</taxon>
        <taxon>Bacillales</taxon>
        <taxon>Paenibacillaceae</taxon>
        <taxon>Paenibacillus</taxon>
    </lineage>
</organism>
<keyword evidence="3" id="KW-1185">Reference proteome</keyword>
<sequence length="204" mass="23656">MFKQLFSTMNDVLEEIAGRYPLAEGHERKDLEDQLAMLKSMSDVCIEEWLLFEEKMGKLVYTGKPQPEVPACVATLMPAAVQDEEANESFARGQGYYKLYMFTQAVEEFEKLVRQQPDFLLARIYLAMGYLRLGEYGEAYRHFQFLLPLTDNSKIRAITYNAMGCIHAQNQNMDKAYEYFKMAYRSDPTCVDAAFQLVGWTKRQ</sequence>
<name>A0A329MKU1_9BACL</name>
<feature type="repeat" description="TPR" evidence="1">
    <location>
        <begin position="86"/>
        <end position="119"/>
    </location>
</feature>
<dbReference type="InterPro" id="IPR011990">
    <property type="entry name" value="TPR-like_helical_dom_sf"/>
</dbReference>
<comment type="caution">
    <text evidence="2">The sequence shown here is derived from an EMBL/GenBank/DDBJ whole genome shotgun (WGS) entry which is preliminary data.</text>
</comment>
<dbReference type="Gene3D" id="1.25.40.10">
    <property type="entry name" value="Tetratricopeptide repeat domain"/>
    <property type="match status" value="1"/>
</dbReference>
<evidence type="ECO:0000313" key="2">
    <source>
        <dbReference type="EMBL" id="RAV18487.1"/>
    </source>
</evidence>
<evidence type="ECO:0000313" key="3">
    <source>
        <dbReference type="Proteomes" id="UP000250369"/>
    </source>
</evidence>
<accession>A0A329MKU1</accession>
<gene>
    <name evidence="2" type="ORF">DQG23_24605</name>
</gene>
<keyword evidence="1" id="KW-0802">TPR repeat</keyword>
<feature type="repeat" description="TPR" evidence="1">
    <location>
        <begin position="157"/>
        <end position="190"/>
    </location>
</feature>
<dbReference type="EMBL" id="QMFB01000016">
    <property type="protein sequence ID" value="RAV18487.1"/>
    <property type="molecule type" value="Genomic_DNA"/>
</dbReference>
<dbReference type="PROSITE" id="PS50005">
    <property type="entry name" value="TPR"/>
    <property type="match status" value="2"/>
</dbReference>
<reference evidence="2 3" key="1">
    <citation type="journal article" date="2009" name="Int. J. Syst. Evol. Microbiol.">
        <title>Paenibacillus contaminans sp. nov., isolated from a contaminated laboratory plate.</title>
        <authorList>
            <person name="Chou J.H."/>
            <person name="Lee J.H."/>
            <person name="Lin M.C."/>
            <person name="Chang P.S."/>
            <person name="Arun A.B."/>
            <person name="Young C.C."/>
            <person name="Chen W.M."/>
        </authorList>
    </citation>
    <scope>NUCLEOTIDE SEQUENCE [LARGE SCALE GENOMIC DNA]</scope>
    <source>
        <strain evidence="2 3">CKOBP-6</strain>
    </source>
</reference>
<evidence type="ECO:0000256" key="1">
    <source>
        <dbReference type="PROSITE-ProRule" id="PRU00339"/>
    </source>
</evidence>
<dbReference type="SMART" id="SM00028">
    <property type="entry name" value="TPR"/>
    <property type="match status" value="3"/>
</dbReference>
<protein>
    <submittedName>
        <fullName evidence="2">Uncharacterized protein</fullName>
    </submittedName>
</protein>
<proteinExistence type="predicted"/>
<dbReference type="AlphaFoldDB" id="A0A329MKU1"/>
<dbReference type="Proteomes" id="UP000250369">
    <property type="component" value="Unassembled WGS sequence"/>
</dbReference>
<dbReference type="SUPFAM" id="SSF48452">
    <property type="entry name" value="TPR-like"/>
    <property type="match status" value="1"/>
</dbReference>